<dbReference type="EMBL" id="KZ301974">
    <property type="protein sequence ID" value="PFH53363.1"/>
    <property type="molecule type" value="Genomic_DNA"/>
</dbReference>
<proteinExistence type="predicted"/>
<evidence type="ECO:0008006" key="3">
    <source>
        <dbReference type="Google" id="ProtNLM"/>
    </source>
</evidence>
<reference evidence="1 2" key="1">
    <citation type="submission" date="2014-02" db="EMBL/GenBank/DDBJ databases">
        <title>Transposable element dynamics among asymbiotic and ectomycorrhizal Amanita fungi.</title>
        <authorList>
            <consortium name="DOE Joint Genome Institute"/>
            <person name="Hess J."/>
            <person name="Skrede I."/>
            <person name="Wolfe B."/>
            <person name="LaButti K."/>
            <person name="Ohm R.A."/>
            <person name="Grigoriev I.V."/>
            <person name="Pringle A."/>
        </authorList>
    </citation>
    <scope>NUCLEOTIDE SEQUENCE [LARGE SCALE GENOMIC DNA]</scope>
    <source>
        <strain evidence="1 2">SKay4041</strain>
    </source>
</reference>
<gene>
    <name evidence="1" type="ORF">AMATHDRAFT_55280</name>
</gene>
<organism evidence="1 2">
    <name type="scientific">Amanita thiersii Skay4041</name>
    <dbReference type="NCBI Taxonomy" id="703135"/>
    <lineage>
        <taxon>Eukaryota</taxon>
        <taxon>Fungi</taxon>
        <taxon>Dikarya</taxon>
        <taxon>Basidiomycota</taxon>
        <taxon>Agaricomycotina</taxon>
        <taxon>Agaricomycetes</taxon>
        <taxon>Agaricomycetidae</taxon>
        <taxon>Agaricales</taxon>
        <taxon>Pluteineae</taxon>
        <taxon>Amanitaceae</taxon>
        <taxon>Amanita</taxon>
    </lineage>
</organism>
<evidence type="ECO:0000313" key="2">
    <source>
        <dbReference type="Proteomes" id="UP000242287"/>
    </source>
</evidence>
<sequence length="207" mass="23855">MSFDRLLFEKSYVAELVRHLWISPPSEEDYFPSFRIVSQCTNIRTLGCNVRLLYTAVLNEKMLKHMQCRSLTIIGPDSRRWEGAKCGGVFFHHLTHLRISGDMIPETLQFERLTHLSYMNKNAIATMQAASSVLEDATRYPVLEIVVVTQETSCTGNGTSYARLICPRLILYQHARALPEVETWCDGIRGMTIWDKAKEEVRSVRRR</sequence>
<protein>
    <recommendedName>
        <fullName evidence="3">F-box domain-containing protein</fullName>
    </recommendedName>
</protein>
<accession>A0A2A9NZF1</accession>
<keyword evidence="2" id="KW-1185">Reference proteome</keyword>
<dbReference type="Proteomes" id="UP000242287">
    <property type="component" value="Unassembled WGS sequence"/>
</dbReference>
<name>A0A2A9NZF1_9AGAR</name>
<evidence type="ECO:0000313" key="1">
    <source>
        <dbReference type="EMBL" id="PFH53363.1"/>
    </source>
</evidence>
<dbReference type="OrthoDB" id="2963292at2759"/>
<dbReference type="AlphaFoldDB" id="A0A2A9NZF1"/>